<gene>
    <name evidence="5" type="primary">LOC108073263</name>
</gene>
<dbReference type="Proteomes" id="UP001652661">
    <property type="component" value="Chromosome 3R"/>
</dbReference>
<dbReference type="InterPro" id="IPR018609">
    <property type="entry name" value="Bud13"/>
</dbReference>
<sequence length="647" mass="76376">MSMQKAKIIDQKEYLKKYLSGDKEKKKKKKEKKHKKGTKVKIIDDDAYDEDNREMDEDLLLGGEDAPQIVGEYIEDDPNVRSKWRNIAVKDEIKEELGAESSPASAPAIRIKQEPLDEESGMWGRKATSTKIKDEFSPSRRNPPVKIKQEKRSSSRDLSPVRSPTRRGGSPDQSPPRQRVPDKSPQRRKRRDSDQSPPRRRRDAEKSPQRRSRRDSDQSSPRRGREADQSPQRRKRRNSDQSPPRRGRDVDQSPQRIKRRDSDQSPPRRERNGDQTPPRRQRDAVQSPARRRKDSDQSPPRKRRDKVQSPPRKRRDSDQSPPRRTKGDSVQSPPRRRKDRDSSPPRRQKDSDLSPPRRRKAQSPPRKREKDADQSPPRRRRDDDHSPPRRRRSVSRDRKPYREHNPFKKEEGRERKSRWAKNSASKSPSPPPTHKPKSTKTLDGKKAGLQDAQALKKETDERRKREHDLFEQMSTEVSGRDAEIQMRNTGRKGRRARDAANEDPAERRRKEEHEQKKKELYDKWGKGLKQIEDQKTRLEEMAHEAAKPVARYANDEDLDRHLREQEHADDPMLEYMRQKRKKKEEKSNKPVMPKYEGSYPENRFGIRPGYRWDGVDRSNGYEKRWFDKQNERKAVQDEAYKYSVEDM</sequence>
<evidence type="ECO:0000256" key="2">
    <source>
        <dbReference type="ARBA" id="ARBA00014454"/>
    </source>
</evidence>
<evidence type="ECO:0000256" key="1">
    <source>
        <dbReference type="ARBA" id="ARBA00011069"/>
    </source>
</evidence>
<dbReference type="GeneID" id="108073263"/>
<feature type="compositionally biased region" description="Basic and acidic residues" evidence="3">
    <location>
        <begin position="496"/>
        <end position="518"/>
    </location>
</feature>
<feature type="compositionally biased region" description="Basic and acidic residues" evidence="3">
    <location>
        <begin position="339"/>
        <end position="352"/>
    </location>
</feature>
<feature type="compositionally biased region" description="Basic and acidic residues" evidence="3">
    <location>
        <begin position="394"/>
        <end position="414"/>
    </location>
</feature>
<reference evidence="5" key="1">
    <citation type="submission" date="2025-08" db="UniProtKB">
        <authorList>
            <consortium name="RefSeq"/>
        </authorList>
    </citation>
    <scope>IDENTIFICATION</scope>
    <source>
        <strain evidence="5">14028-0561.14</strain>
        <tissue evidence="5">Whole fly</tissue>
    </source>
</reference>
<feature type="compositionally biased region" description="Basic residues" evidence="3">
    <location>
        <begin position="356"/>
        <end position="365"/>
    </location>
</feature>
<feature type="region of interest" description="Disordered" evidence="3">
    <location>
        <begin position="579"/>
        <end position="600"/>
    </location>
</feature>
<dbReference type="GO" id="GO:0070274">
    <property type="term" value="C:RES complex"/>
    <property type="evidence" value="ECO:0007669"/>
    <property type="project" value="TreeGrafter"/>
</dbReference>
<feature type="compositionally biased region" description="Basic and acidic residues" evidence="3">
    <location>
        <begin position="440"/>
        <end position="470"/>
    </location>
</feature>
<dbReference type="GO" id="GO:0000398">
    <property type="term" value="P:mRNA splicing, via spliceosome"/>
    <property type="evidence" value="ECO:0007669"/>
    <property type="project" value="TreeGrafter"/>
</dbReference>
<dbReference type="PANTHER" id="PTHR31809:SF0">
    <property type="entry name" value="BUD13 HOMOLOG"/>
    <property type="match status" value="1"/>
</dbReference>
<dbReference type="GO" id="GO:0005684">
    <property type="term" value="C:U2-type spliceosomal complex"/>
    <property type="evidence" value="ECO:0007669"/>
    <property type="project" value="TreeGrafter"/>
</dbReference>
<organism evidence="4 5">
    <name type="scientific">Drosophila kikkawai</name>
    <name type="common">Fruit fly</name>
    <dbReference type="NCBI Taxonomy" id="30033"/>
    <lineage>
        <taxon>Eukaryota</taxon>
        <taxon>Metazoa</taxon>
        <taxon>Ecdysozoa</taxon>
        <taxon>Arthropoda</taxon>
        <taxon>Hexapoda</taxon>
        <taxon>Insecta</taxon>
        <taxon>Pterygota</taxon>
        <taxon>Neoptera</taxon>
        <taxon>Endopterygota</taxon>
        <taxon>Diptera</taxon>
        <taxon>Brachycera</taxon>
        <taxon>Muscomorpha</taxon>
        <taxon>Ephydroidea</taxon>
        <taxon>Drosophilidae</taxon>
        <taxon>Drosophila</taxon>
        <taxon>Sophophora</taxon>
    </lineage>
</organism>
<protein>
    <recommendedName>
        <fullName evidence="2">BUD13 homolog</fullName>
    </recommendedName>
</protein>
<dbReference type="AlphaFoldDB" id="A0A6P4HX84"/>
<accession>A0A6P4HX84</accession>
<dbReference type="Pfam" id="PF09736">
    <property type="entry name" value="Bud13"/>
    <property type="match status" value="1"/>
</dbReference>
<evidence type="ECO:0000256" key="3">
    <source>
        <dbReference type="SAM" id="MobiDB-lite"/>
    </source>
</evidence>
<name>A0A6P4HX84_DROKI</name>
<keyword evidence="4" id="KW-1185">Reference proteome</keyword>
<comment type="similarity">
    <text evidence="1">Belongs to the CWC26 family.</text>
</comment>
<feature type="region of interest" description="Disordered" evidence="3">
    <location>
        <begin position="94"/>
        <end position="518"/>
    </location>
</feature>
<dbReference type="InterPro" id="IPR051112">
    <property type="entry name" value="CWC26_splicing_factor"/>
</dbReference>
<dbReference type="RefSeq" id="XP_017020310.1">
    <property type="nucleotide sequence ID" value="XM_017164821.3"/>
</dbReference>
<proteinExistence type="inferred from homology"/>
<evidence type="ECO:0000313" key="4">
    <source>
        <dbReference type="Proteomes" id="UP001652661"/>
    </source>
</evidence>
<dbReference type="PANTHER" id="PTHR31809">
    <property type="entry name" value="BUD13 HOMOLOG"/>
    <property type="match status" value="1"/>
</dbReference>
<dbReference type="GO" id="GO:0003723">
    <property type="term" value="F:RNA binding"/>
    <property type="evidence" value="ECO:0007669"/>
    <property type="project" value="TreeGrafter"/>
</dbReference>
<feature type="compositionally biased region" description="Basic and acidic residues" evidence="3">
    <location>
        <begin position="260"/>
        <end position="273"/>
    </location>
</feature>
<dbReference type="OrthoDB" id="6022at2759"/>
<evidence type="ECO:0000313" key="5">
    <source>
        <dbReference type="RefSeq" id="XP_017020310.1"/>
    </source>
</evidence>